<feature type="region of interest" description="Disordered" evidence="1">
    <location>
        <begin position="1"/>
        <end position="23"/>
    </location>
</feature>
<keyword evidence="3" id="KW-1185">Reference proteome</keyword>
<sequence length="214" mass="24321">MQCALADPLPRETTTNGGLVNPGNWFSTEALREGRRQEGCPLSSDSTSGLPNLEELFEQLLAWTSKRCEEVSSEAWLFHGRIVEMVDGHDVRYRGEPRFIPTVEEPEEGIHCHLIGINLMRCEILVSALRFSLSPSRPSFTGAMQAMKEFASSLRLGSVRGNEQWGNLLEVISERGVGNRPDRQEKRELKRRQKSYRLMTCPRKLNRNRYTTAA</sequence>
<comment type="caution">
    <text evidence="2">The sequence shown here is derived from an EMBL/GenBank/DDBJ whole genome shotgun (WGS) entry which is preliminary data.</text>
</comment>
<gene>
    <name evidence="2" type="ORF">CA13_18300</name>
</gene>
<proteinExistence type="predicted"/>
<dbReference type="AlphaFoldDB" id="A0A5C5YZE6"/>
<dbReference type="Proteomes" id="UP000315010">
    <property type="component" value="Unassembled WGS sequence"/>
</dbReference>
<organism evidence="2 3">
    <name type="scientific">Novipirellula herctigrandis</name>
    <dbReference type="NCBI Taxonomy" id="2527986"/>
    <lineage>
        <taxon>Bacteria</taxon>
        <taxon>Pseudomonadati</taxon>
        <taxon>Planctomycetota</taxon>
        <taxon>Planctomycetia</taxon>
        <taxon>Pirellulales</taxon>
        <taxon>Pirellulaceae</taxon>
        <taxon>Novipirellula</taxon>
    </lineage>
</organism>
<evidence type="ECO:0000313" key="3">
    <source>
        <dbReference type="Proteomes" id="UP000315010"/>
    </source>
</evidence>
<accession>A0A5C5YZE6</accession>
<name>A0A5C5YZE6_9BACT</name>
<dbReference type="EMBL" id="SJPJ01000001">
    <property type="protein sequence ID" value="TWT80414.1"/>
    <property type="molecule type" value="Genomic_DNA"/>
</dbReference>
<evidence type="ECO:0000313" key="2">
    <source>
        <dbReference type="EMBL" id="TWT80414.1"/>
    </source>
</evidence>
<reference evidence="2 3" key="1">
    <citation type="submission" date="2019-02" db="EMBL/GenBank/DDBJ databases">
        <title>Deep-cultivation of Planctomycetes and their phenomic and genomic characterization uncovers novel biology.</title>
        <authorList>
            <person name="Wiegand S."/>
            <person name="Jogler M."/>
            <person name="Boedeker C."/>
            <person name="Pinto D."/>
            <person name="Vollmers J."/>
            <person name="Rivas-Marin E."/>
            <person name="Kohn T."/>
            <person name="Peeters S.H."/>
            <person name="Heuer A."/>
            <person name="Rast P."/>
            <person name="Oberbeckmann S."/>
            <person name="Bunk B."/>
            <person name="Jeske O."/>
            <person name="Meyerdierks A."/>
            <person name="Storesund J.E."/>
            <person name="Kallscheuer N."/>
            <person name="Luecker S."/>
            <person name="Lage O.M."/>
            <person name="Pohl T."/>
            <person name="Merkel B.J."/>
            <person name="Hornburger P."/>
            <person name="Mueller R.-W."/>
            <person name="Bruemmer F."/>
            <person name="Labrenz M."/>
            <person name="Spormann A.M."/>
            <person name="Op Den Camp H."/>
            <person name="Overmann J."/>
            <person name="Amann R."/>
            <person name="Jetten M.S.M."/>
            <person name="Mascher T."/>
            <person name="Medema M.H."/>
            <person name="Devos D.P."/>
            <person name="Kaster A.-K."/>
            <person name="Ovreas L."/>
            <person name="Rohde M."/>
            <person name="Galperin M.Y."/>
            <person name="Jogler C."/>
        </authorList>
    </citation>
    <scope>NUCLEOTIDE SEQUENCE [LARGE SCALE GENOMIC DNA]</scope>
    <source>
        <strain evidence="2 3">CA13</strain>
    </source>
</reference>
<evidence type="ECO:0000256" key="1">
    <source>
        <dbReference type="SAM" id="MobiDB-lite"/>
    </source>
</evidence>
<protein>
    <submittedName>
        <fullName evidence="2">Uncharacterized protein</fullName>
    </submittedName>
</protein>